<dbReference type="EMBL" id="KQ761613">
    <property type="protein sequence ID" value="OAD57329.1"/>
    <property type="molecule type" value="Genomic_DNA"/>
</dbReference>
<feature type="region of interest" description="Disordered" evidence="1">
    <location>
        <begin position="123"/>
        <end position="179"/>
    </location>
</feature>
<accession>A0A310SLE9</accession>
<evidence type="ECO:0000313" key="2">
    <source>
        <dbReference type="EMBL" id="OAD57329.1"/>
    </source>
</evidence>
<dbReference type="OrthoDB" id="192887at2759"/>
<dbReference type="AlphaFoldDB" id="A0A310SLE9"/>
<dbReference type="Gene3D" id="3.30.200.20">
    <property type="entry name" value="Phosphorylase Kinase, domain 1"/>
    <property type="match status" value="1"/>
</dbReference>
<name>A0A310SLE9_9HYME</name>
<feature type="compositionally biased region" description="Basic and acidic residues" evidence="1">
    <location>
        <begin position="166"/>
        <end position="175"/>
    </location>
</feature>
<keyword evidence="2" id="KW-0808">Transferase</keyword>
<keyword evidence="2" id="KW-0418">Kinase</keyword>
<feature type="region of interest" description="Disordered" evidence="1">
    <location>
        <begin position="1"/>
        <end position="20"/>
    </location>
</feature>
<dbReference type="GO" id="GO:0016301">
    <property type="term" value="F:kinase activity"/>
    <property type="evidence" value="ECO:0007669"/>
    <property type="project" value="UniProtKB-KW"/>
</dbReference>
<protein>
    <submittedName>
        <fullName evidence="2">Serine/threonine-protein kinase NLK</fullName>
    </submittedName>
</protein>
<organism evidence="2 3">
    <name type="scientific">Eufriesea mexicana</name>
    <dbReference type="NCBI Taxonomy" id="516756"/>
    <lineage>
        <taxon>Eukaryota</taxon>
        <taxon>Metazoa</taxon>
        <taxon>Ecdysozoa</taxon>
        <taxon>Arthropoda</taxon>
        <taxon>Hexapoda</taxon>
        <taxon>Insecta</taxon>
        <taxon>Pterygota</taxon>
        <taxon>Neoptera</taxon>
        <taxon>Endopterygota</taxon>
        <taxon>Hymenoptera</taxon>
        <taxon>Apocrita</taxon>
        <taxon>Aculeata</taxon>
        <taxon>Apoidea</taxon>
        <taxon>Anthophila</taxon>
        <taxon>Apidae</taxon>
        <taxon>Eufriesea</taxon>
    </lineage>
</organism>
<feature type="region of interest" description="Disordered" evidence="1">
    <location>
        <begin position="443"/>
        <end position="463"/>
    </location>
</feature>
<feature type="compositionally biased region" description="Basic and acidic residues" evidence="1">
    <location>
        <begin position="132"/>
        <end position="141"/>
    </location>
</feature>
<proteinExistence type="predicted"/>
<sequence>MNLVRNIGSRLKRNKRNPGLTGSSHDTGLVLILLMFGSSRIRLKFEMNLVRNIGSRLKRNKRNPSLTGSSHDTGLVLILLMFDALRLTLLVLGTWNKTRNIRFRYPDPESVMIHYLGCPKVGRASNHTTSRPNDRLKRSTAPDDFLGSRDFAQTGKFRSPTSPRTLKTDEPERGRGFRRRGWPPHGVFDVISDHFGSRLESSCGFGISRFQVASGRADGNTLRGRSIGASARSSASLAAILDRDSEDSVDCGVSAILDSLLTEEMGNCMKISRACFIDGSSQRGFDAISETILERKLGNSVAFGGPGVEGGSTAVGRRLRPIHRSESRTRKGTTTFEKGHRTRAAKHNGMARVRMMVAIISFLKSQEANHRYHGVKIQFAPFTTTPFILQEQEELFLANPHPHLGSQKLGTTMRTGHSRFFHGEWKAEKSIFARQYDPHSSGLSDSTWDSANRGPVPTAVTDPRDGRRVALKKLPNVFQSLVSSKRVFRELKMLCFFKHENAPNNPARTHGNLCFSGPLGPGHPSATAPGLLPRNVSFSIHLGNAVQTESLDKGVQSINTVSFVRVLPSWQYHIYFQTYCSHRNKPARYPRSKSHPLDPDEDSTLFSPPHAYFSARSQALSLLRDYGGEEGKEECGTKPSQEVWNAQYLLIADSRRLVLKSITSHENDAKCQIVLMTFAPNPSIDSKPVDLCCDDKFRVTTNFIRSNELLRHSMPPKEKDDELSQETLEFGTVVDGGRARKVASLLGTKLS</sequence>
<evidence type="ECO:0000313" key="3">
    <source>
        <dbReference type="Proteomes" id="UP000250275"/>
    </source>
</evidence>
<reference evidence="2 3" key="1">
    <citation type="submission" date="2015-07" db="EMBL/GenBank/DDBJ databases">
        <title>The genome of Eufriesea mexicana.</title>
        <authorList>
            <person name="Pan H."/>
            <person name="Kapheim K."/>
        </authorList>
    </citation>
    <scope>NUCLEOTIDE SEQUENCE [LARGE SCALE GENOMIC DNA]</scope>
    <source>
        <strain evidence="2">0111107269</strain>
        <tissue evidence="2">Whole body</tissue>
    </source>
</reference>
<keyword evidence="3" id="KW-1185">Reference proteome</keyword>
<evidence type="ECO:0000256" key="1">
    <source>
        <dbReference type="SAM" id="MobiDB-lite"/>
    </source>
</evidence>
<dbReference type="Proteomes" id="UP000250275">
    <property type="component" value="Unassembled WGS sequence"/>
</dbReference>
<gene>
    <name evidence="2" type="ORF">WN48_02230</name>
</gene>